<gene>
    <name evidence="10" type="ORF">KGQ19_25565</name>
</gene>
<comment type="subcellular location">
    <subcellularLocation>
        <location evidence="1 7">Cytoplasm</location>
    </subcellularLocation>
</comment>
<dbReference type="Pfam" id="PF14684">
    <property type="entry name" value="Tricorn_C1"/>
    <property type="match status" value="1"/>
</dbReference>
<feature type="compositionally biased region" description="Gly residues" evidence="8">
    <location>
        <begin position="372"/>
        <end position="383"/>
    </location>
</feature>
<feature type="domain" description="Tail specific protease" evidence="9">
    <location>
        <begin position="898"/>
        <end position="1089"/>
    </location>
</feature>
<dbReference type="Gene3D" id="2.30.42.10">
    <property type="match status" value="1"/>
</dbReference>
<dbReference type="Pfam" id="PF26549">
    <property type="entry name" value="Tricorn_N"/>
    <property type="match status" value="1"/>
</dbReference>
<name>A0ABS5KVZ5_9ACTN</name>
<dbReference type="SMART" id="SM00245">
    <property type="entry name" value="TSPc"/>
    <property type="match status" value="1"/>
</dbReference>
<dbReference type="Pfam" id="PF26550">
    <property type="entry name" value="Tricorn_2nd"/>
    <property type="match status" value="1"/>
</dbReference>
<comment type="caution">
    <text evidence="10">The sequence shown here is derived from an EMBL/GenBank/DDBJ whole genome shotgun (WGS) entry which is preliminary data.</text>
</comment>
<protein>
    <recommendedName>
        <fullName evidence="7">Tricorn protease homolog</fullName>
        <ecNumber evidence="7">3.4.21.-</ecNumber>
    </recommendedName>
</protein>
<evidence type="ECO:0000256" key="8">
    <source>
        <dbReference type="SAM" id="MobiDB-lite"/>
    </source>
</evidence>
<feature type="region of interest" description="Disordered" evidence="8">
    <location>
        <begin position="567"/>
        <end position="587"/>
    </location>
</feature>
<accession>A0ABS5KVZ5</accession>
<dbReference type="Gene3D" id="3.90.226.10">
    <property type="entry name" value="2-enoyl-CoA Hydratase, Chain A, domain 1"/>
    <property type="match status" value="1"/>
</dbReference>
<comment type="similarity">
    <text evidence="2 7">Belongs to the peptidase S41B family.</text>
</comment>
<organism evidence="10 11">
    <name type="scientific">Catenulispora pinistramenti</name>
    <dbReference type="NCBI Taxonomy" id="2705254"/>
    <lineage>
        <taxon>Bacteria</taxon>
        <taxon>Bacillati</taxon>
        <taxon>Actinomycetota</taxon>
        <taxon>Actinomycetes</taxon>
        <taxon>Catenulisporales</taxon>
        <taxon>Catenulisporaceae</taxon>
        <taxon>Catenulispora</taxon>
    </lineage>
</organism>
<dbReference type="PIRSF" id="PIRSF036421">
    <property type="entry name" value="Tricorn_protease"/>
    <property type="match status" value="1"/>
</dbReference>
<dbReference type="Proteomes" id="UP000730482">
    <property type="component" value="Unassembled WGS sequence"/>
</dbReference>
<sequence>MSQTSYLRFPHLSGDLLTFVAEDDVWLAELPAEAGGPVRATRFTSDWQPARHPRLSPDGARVAWARQRDGSPEVYTASVDGGAATRLTYWADDRTDVLGWASADELIVAGGRLPQRGDVRAHAFAVSGGVPALLPYGTLQALAVGGPGGAVMTRRGITHDAAWWKRYRGGRAGKLWVDAEGSGGFQRILREHEGNIDAPMWVGDRAAFLSDAGGVSELYSCRPDGSDLRQHTDEPSGFFARHASSDGARVVFMRGGRLWLLDDLDGAARPLDVRLAGIRIGRAEYPVAASKNLGGFAADRTGRAAAVTVRGTIHWLTAKDGPARALAVTPGVRARQPVVLGETGYAAWVTDAGGEWSIEIGPVGGEAVGGGVGQGGGAGAGKGGGDRGGDGSGAGGGIRRILTGEVTRVAGLAASPDGAHLAVSAEDNRLLVIDVESGTARVVASGPHHAWGTLAEDPVFSPDSRWLAWAEGTGADGPRKIRLADVATLTPVDVTDGRFLDWSPAFTLDGKHLAFLSNRTYDPYYSDEVFDLFFVPGARPYLVPLSAEEPSPFAPSLRGRPIRDEAKSVADADDDDDSGSGAPRSRVDVAGIGGRVVPFPVPTGDYSGLRAAKGGVLWLESFKHGALGDSMSDPSNEVDKPRLRRYDFAKRDVLTLTDEAHAFCVSGDGSRVLVRDGGVLRLQPADARPDNGDREPLDLERIRVTVDPVAERRQGLREAWLLQRDFFWRDDLGGVDWPGVWERYAPLAEALASHDDLVDLLWEVHGELGTSHAYVRESGHAADPARCQGRLGADLERDADGRWRITRILPGDASVPQARSPFEAPGVGARVGDVVAAIDGRAVDSGLGPGPLLAGKAGKPTEVLLVRDAERLVRDAARGPEADAARGPESDAAAASADRSRHVVIVPLEDDRLLRYQAWVADRRAYVRERSGGRLGYVHLPDQGSRGWAEFHRDLATQTACEGLIVDTRDNRGGNTSPLVAEQLLRRVAGWKLVRGKVPRTYPPSAVRGPLVSVCDEYSASDGDIINQYLKDRGVPIVGMRTWGGVVGIDARFRLLDGTSVTQPKYMNWFDSVGYGLENHGCDPTVEVEYTPADANADRDPQLDAAVDLALAELTERPAATPPQRPWM</sequence>
<dbReference type="Pfam" id="PF14685">
    <property type="entry name" value="PDZ_Tricorn"/>
    <property type="match status" value="1"/>
</dbReference>
<comment type="function">
    <text evidence="7">Degrades oligopeptides.</text>
</comment>
<dbReference type="SUPFAM" id="SSF69304">
    <property type="entry name" value="Tricorn protease N-terminal domain"/>
    <property type="match status" value="1"/>
</dbReference>
<dbReference type="SUPFAM" id="SSF52096">
    <property type="entry name" value="ClpP/crotonase"/>
    <property type="match status" value="1"/>
</dbReference>
<reference evidence="10 11" key="1">
    <citation type="submission" date="2020-02" db="EMBL/GenBank/DDBJ databases">
        <title>Acidophilic actinobacteria isolated from forest soil.</title>
        <authorList>
            <person name="Golinska P."/>
        </authorList>
    </citation>
    <scope>NUCLEOTIDE SEQUENCE [LARGE SCALE GENOMIC DNA]</scope>
    <source>
        <strain evidence="10 11">NL8</strain>
    </source>
</reference>
<evidence type="ECO:0000313" key="11">
    <source>
        <dbReference type="Proteomes" id="UP000730482"/>
    </source>
</evidence>
<evidence type="ECO:0000256" key="1">
    <source>
        <dbReference type="ARBA" id="ARBA00004496"/>
    </source>
</evidence>
<dbReference type="EMBL" id="JAAFYZ010000096">
    <property type="protein sequence ID" value="MBS2550241.1"/>
    <property type="molecule type" value="Genomic_DNA"/>
</dbReference>
<evidence type="ECO:0000256" key="7">
    <source>
        <dbReference type="PIRNR" id="PIRNR036421"/>
    </source>
</evidence>
<evidence type="ECO:0000256" key="3">
    <source>
        <dbReference type="ARBA" id="ARBA00022490"/>
    </source>
</evidence>
<feature type="region of interest" description="Disordered" evidence="8">
    <location>
        <begin position="877"/>
        <end position="896"/>
    </location>
</feature>
<keyword evidence="5 7" id="KW-0378">Hydrolase</keyword>
<keyword evidence="4 7" id="KW-0645">Protease</keyword>
<proteinExistence type="inferred from homology"/>
<dbReference type="Gene3D" id="2.130.10.10">
    <property type="entry name" value="YVTN repeat-like/Quinoprotein amine dehydrogenase"/>
    <property type="match status" value="1"/>
</dbReference>
<dbReference type="SUPFAM" id="SSF50156">
    <property type="entry name" value="PDZ domain-like"/>
    <property type="match status" value="1"/>
</dbReference>
<dbReference type="InterPro" id="IPR005151">
    <property type="entry name" value="Tail-specific_protease"/>
</dbReference>
<dbReference type="Gene3D" id="3.30.750.44">
    <property type="match status" value="1"/>
</dbReference>
<feature type="region of interest" description="Disordered" evidence="8">
    <location>
        <begin position="372"/>
        <end position="396"/>
    </location>
</feature>
<evidence type="ECO:0000256" key="6">
    <source>
        <dbReference type="ARBA" id="ARBA00022825"/>
    </source>
</evidence>
<dbReference type="InterPro" id="IPR029414">
    <property type="entry name" value="Tricorn_PDZ"/>
</dbReference>
<evidence type="ECO:0000256" key="4">
    <source>
        <dbReference type="ARBA" id="ARBA00022670"/>
    </source>
</evidence>
<dbReference type="RefSeq" id="WP_212012616.1">
    <property type="nucleotide sequence ID" value="NZ_JAAFYZ010000096.1"/>
</dbReference>
<keyword evidence="3 7" id="KW-0963">Cytoplasm</keyword>
<dbReference type="SUPFAM" id="SSF82171">
    <property type="entry name" value="DPP6 N-terminal domain-like"/>
    <property type="match status" value="1"/>
</dbReference>
<keyword evidence="11" id="KW-1185">Reference proteome</keyword>
<dbReference type="EC" id="3.4.21.-" evidence="7"/>
<evidence type="ECO:0000313" key="10">
    <source>
        <dbReference type="EMBL" id="MBS2550241.1"/>
    </source>
</evidence>
<dbReference type="CDD" id="cd07562">
    <property type="entry name" value="Peptidase_S41_TRI"/>
    <property type="match status" value="1"/>
</dbReference>
<dbReference type="InterPro" id="IPR036034">
    <property type="entry name" value="PDZ_sf"/>
</dbReference>
<evidence type="ECO:0000256" key="5">
    <source>
        <dbReference type="ARBA" id="ARBA00022801"/>
    </source>
</evidence>
<dbReference type="PANTHER" id="PTHR43253">
    <property type="entry name" value="TRICORN PROTEASE HOMOLOG 2-RELATED"/>
    <property type="match status" value="1"/>
</dbReference>
<feature type="compositionally biased region" description="Basic and acidic residues" evidence="8">
    <location>
        <begin position="877"/>
        <end position="889"/>
    </location>
</feature>
<evidence type="ECO:0000259" key="9">
    <source>
        <dbReference type="SMART" id="SM00245"/>
    </source>
</evidence>
<dbReference type="Pfam" id="PF03572">
    <property type="entry name" value="Peptidase_S41"/>
    <property type="match status" value="1"/>
</dbReference>
<dbReference type="InterPro" id="IPR029045">
    <property type="entry name" value="ClpP/crotonase-like_dom_sf"/>
</dbReference>
<evidence type="ECO:0000256" key="2">
    <source>
        <dbReference type="ARBA" id="ARBA00008524"/>
    </source>
</evidence>
<dbReference type="InterPro" id="IPR015943">
    <property type="entry name" value="WD40/YVTN_repeat-like_dom_sf"/>
</dbReference>
<dbReference type="PANTHER" id="PTHR43253:SF1">
    <property type="entry name" value="TRICORN PROTEASE HOMOLOG 2-RELATED"/>
    <property type="match status" value="1"/>
</dbReference>
<dbReference type="InterPro" id="IPR012393">
    <property type="entry name" value="Tricorn_protease"/>
</dbReference>
<dbReference type="InterPro" id="IPR028204">
    <property type="entry name" value="Tricorn_C1"/>
</dbReference>
<dbReference type="Gene3D" id="2.120.10.60">
    <property type="entry name" value="Tricorn protease N-terminal domain"/>
    <property type="match status" value="1"/>
</dbReference>
<keyword evidence="6 7" id="KW-0720">Serine protease</keyword>